<dbReference type="InterPro" id="IPR050667">
    <property type="entry name" value="PPR-containing_protein"/>
</dbReference>
<reference evidence="1 2" key="1">
    <citation type="submission" date="2016-07" db="EMBL/GenBank/DDBJ databases">
        <title>Pervasive Adenine N6-methylation of Active Genes in Fungi.</title>
        <authorList>
            <consortium name="DOE Joint Genome Institute"/>
            <person name="Mondo S.J."/>
            <person name="Dannebaum R.O."/>
            <person name="Kuo R.C."/>
            <person name="Labutti K."/>
            <person name="Haridas S."/>
            <person name="Kuo A."/>
            <person name="Salamov A."/>
            <person name="Ahrendt S.R."/>
            <person name="Lipzen A."/>
            <person name="Sullivan W."/>
            <person name="Andreopoulos W.B."/>
            <person name="Clum A."/>
            <person name="Lindquist E."/>
            <person name="Daum C."/>
            <person name="Ramamoorthy G.K."/>
            <person name="Gryganskyi A."/>
            <person name="Culley D."/>
            <person name="Magnuson J.K."/>
            <person name="James T.Y."/>
            <person name="O'Malley M.A."/>
            <person name="Stajich J.E."/>
            <person name="Spatafora J.W."/>
            <person name="Visel A."/>
            <person name="Grigoriev I.V."/>
        </authorList>
    </citation>
    <scope>NUCLEOTIDE SEQUENCE [LARGE SCALE GENOMIC DNA]</scope>
    <source>
        <strain evidence="1 2">JEL800</strain>
    </source>
</reference>
<comment type="caution">
    <text evidence="1">The sequence shown here is derived from an EMBL/GenBank/DDBJ whole genome shotgun (WGS) entry which is preliminary data.</text>
</comment>
<dbReference type="OrthoDB" id="185373at2759"/>
<dbReference type="Proteomes" id="UP000193642">
    <property type="component" value="Unassembled WGS sequence"/>
</dbReference>
<accession>A0A1Y2CR19</accession>
<evidence type="ECO:0000313" key="2">
    <source>
        <dbReference type="Proteomes" id="UP000193642"/>
    </source>
</evidence>
<name>A0A1Y2CR19_9FUNG</name>
<keyword evidence="2" id="KW-1185">Reference proteome</keyword>
<evidence type="ECO:0000313" key="1">
    <source>
        <dbReference type="EMBL" id="ORY49490.1"/>
    </source>
</evidence>
<organism evidence="1 2">
    <name type="scientific">Rhizoclosmatium globosum</name>
    <dbReference type="NCBI Taxonomy" id="329046"/>
    <lineage>
        <taxon>Eukaryota</taxon>
        <taxon>Fungi</taxon>
        <taxon>Fungi incertae sedis</taxon>
        <taxon>Chytridiomycota</taxon>
        <taxon>Chytridiomycota incertae sedis</taxon>
        <taxon>Chytridiomycetes</taxon>
        <taxon>Chytridiales</taxon>
        <taxon>Chytriomycetaceae</taxon>
        <taxon>Rhizoclosmatium</taxon>
    </lineage>
</organism>
<dbReference type="Gene3D" id="1.25.40.10">
    <property type="entry name" value="Tetratricopeptide repeat domain"/>
    <property type="match status" value="1"/>
</dbReference>
<dbReference type="AlphaFoldDB" id="A0A1Y2CR19"/>
<protein>
    <submittedName>
        <fullName evidence="1">Uncharacterized protein</fullName>
    </submittedName>
</protein>
<dbReference type="InterPro" id="IPR011990">
    <property type="entry name" value="TPR-like_helical_dom_sf"/>
</dbReference>
<gene>
    <name evidence="1" type="ORF">BCR33DRAFT_583621</name>
</gene>
<dbReference type="PANTHER" id="PTHR47939:SF1">
    <property type="entry name" value="OS04G0684500 PROTEIN"/>
    <property type="match status" value="1"/>
</dbReference>
<proteinExistence type="predicted"/>
<dbReference type="EMBL" id="MCGO01000009">
    <property type="protein sequence ID" value="ORY49490.1"/>
    <property type="molecule type" value="Genomic_DNA"/>
</dbReference>
<dbReference type="PANTHER" id="PTHR47939">
    <property type="entry name" value="MEMBRANE-ASSOCIATED SALT-INDUCIBLE PROTEIN-LIKE"/>
    <property type="match status" value="1"/>
</dbReference>
<sequence>MHSSLIHKFTLLNDDTSVKSTYQSYRTDTPQNSPDLILFNILLTYFLRTKQSHDSLHTLHELDKHDLSPDSYTATAVIYGLVQNGETASAEPTSLRLLRNKIPLSIHAVTALITGLSHNRDAIGMMRWIRAILLPYPPFQIPRSSLEELAALSRVPVEDVPTLLNQHAEVLGQLSGIVPDYKFYSTCVIGFLRTCALECADAMVRYMVEHRVDGVQDGRVLVLMDRVCAAWNRCGKEDRGESLRELCTKESK</sequence>
<dbReference type="STRING" id="329046.A0A1Y2CR19"/>